<dbReference type="Proteomes" id="UP000280455">
    <property type="component" value="Chromosome"/>
</dbReference>
<dbReference type="InterPro" id="IPR037063">
    <property type="entry name" value="PHb_sf"/>
</dbReference>
<dbReference type="EMBL" id="CP027750">
    <property type="protein sequence ID" value="AZE30916.1"/>
    <property type="molecule type" value="Genomic_DNA"/>
</dbReference>
<name>A0AAD0ZR55_9PSED</name>
<dbReference type="SUPFAM" id="SSF50729">
    <property type="entry name" value="PH domain-like"/>
    <property type="match status" value="1"/>
</dbReference>
<evidence type="ECO:0000313" key="3">
    <source>
        <dbReference type="Proteomes" id="UP000280455"/>
    </source>
</evidence>
<organism evidence="2 3">
    <name type="scientific">Pseudomonas chlororaphis subsp. aureofaciens</name>
    <dbReference type="NCBI Taxonomy" id="587851"/>
    <lineage>
        <taxon>Bacteria</taxon>
        <taxon>Pseudomonadati</taxon>
        <taxon>Pseudomonadota</taxon>
        <taxon>Gammaproteobacteria</taxon>
        <taxon>Pseudomonadales</taxon>
        <taxon>Pseudomonadaceae</taxon>
        <taxon>Pseudomonas</taxon>
    </lineage>
</organism>
<feature type="domain" description="Bacterial Pleckstrin homology" evidence="1">
    <location>
        <begin position="30"/>
        <end position="137"/>
    </location>
</feature>
<dbReference type="PANTHER" id="PTHR35796:SF3">
    <property type="entry name" value="BHLH DOMAIN-CONTAINING PROTEIN"/>
    <property type="match status" value="1"/>
</dbReference>
<accession>A0AAD0ZR55</accession>
<dbReference type="Pfam" id="PF08000">
    <property type="entry name" value="bPH_1"/>
    <property type="match status" value="1"/>
</dbReference>
<evidence type="ECO:0000259" key="1">
    <source>
        <dbReference type="Pfam" id="PF08000"/>
    </source>
</evidence>
<sequence>MQSAKILEAHFKNKDSPMIDFNNKGFFKLKQNDEYAERVSDLLLEGEQVIDAYKAMRDGVVFTNKRIIAINVQGITGSKKDFTSLPYKNIVAYSVETSGTFDLDSELEIYFSSLGRVKFEFTGKTSMVEISKYISKHLLG</sequence>
<evidence type="ECO:0000313" key="2">
    <source>
        <dbReference type="EMBL" id="AZE30916.1"/>
    </source>
</evidence>
<dbReference type="Gene3D" id="2.30.29.50">
    <property type="entry name" value="Bacterial Pleckstrin homology domain"/>
    <property type="match status" value="1"/>
</dbReference>
<reference evidence="2 3" key="1">
    <citation type="submission" date="2018-03" db="EMBL/GenBank/DDBJ databases">
        <title>Diversity of phytobeneficial traits revealed by whole-genome analysis of worldwide-isolated phenazine-producing Pseudomonas spp.</title>
        <authorList>
            <person name="Biessy A."/>
            <person name="Novinscak A."/>
            <person name="Blom J."/>
            <person name="Leger G."/>
            <person name="Thomashow L.S."/>
            <person name="Cazorla F.M."/>
            <person name="Josic D."/>
            <person name="Filion M."/>
        </authorList>
    </citation>
    <scope>NUCLEOTIDE SEQUENCE [LARGE SCALE GENOMIC DNA]</scope>
    <source>
        <strain evidence="2 3">ChPhzS24</strain>
    </source>
</reference>
<gene>
    <name evidence="2" type="ORF">C4K07_4139</name>
</gene>
<protein>
    <submittedName>
        <fullName evidence="2">Phage protein</fullName>
    </submittedName>
</protein>
<dbReference type="CDD" id="cd13225">
    <property type="entry name" value="PH-like_bacteria"/>
    <property type="match status" value="1"/>
</dbReference>
<dbReference type="AlphaFoldDB" id="A0AAD0ZR55"/>
<dbReference type="PANTHER" id="PTHR35796">
    <property type="entry name" value="HYPOTHETICAL CYTOSOLIC PROTEIN"/>
    <property type="match status" value="1"/>
</dbReference>
<proteinExistence type="predicted"/>
<dbReference type="InterPro" id="IPR012544">
    <property type="entry name" value="PHb"/>
</dbReference>